<evidence type="ECO:0000256" key="4">
    <source>
        <dbReference type="SAM" id="SignalP"/>
    </source>
</evidence>
<dbReference type="Pfam" id="PF04231">
    <property type="entry name" value="Endonuclease_1"/>
    <property type="match status" value="1"/>
</dbReference>
<name>A0A9D7SSP3_9BACT</name>
<evidence type="ECO:0000256" key="2">
    <source>
        <dbReference type="ARBA" id="ARBA00022722"/>
    </source>
</evidence>
<comment type="similarity">
    <text evidence="1">Belongs to the EndA/NucM nuclease family.</text>
</comment>
<feature type="chain" id="PRO_5039513011" evidence="4">
    <location>
        <begin position="22"/>
        <end position="349"/>
    </location>
</feature>
<proteinExistence type="inferred from homology"/>
<protein>
    <submittedName>
        <fullName evidence="5">Endonuclease</fullName>
    </submittedName>
</protein>
<accession>A0A9D7SSP3</accession>
<dbReference type="Proteomes" id="UP000808337">
    <property type="component" value="Unassembled WGS sequence"/>
</dbReference>
<reference evidence="5 6" key="1">
    <citation type="submission" date="2020-10" db="EMBL/GenBank/DDBJ databases">
        <title>Connecting structure to function with the recovery of over 1000 high-quality activated sludge metagenome-assembled genomes encoding full-length rRNA genes using long-read sequencing.</title>
        <authorList>
            <person name="Singleton C.M."/>
            <person name="Petriglieri F."/>
            <person name="Kristensen J.M."/>
            <person name="Kirkegaard R.H."/>
            <person name="Michaelsen T.Y."/>
            <person name="Andersen M.H."/>
            <person name="Karst S.M."/>
            <person name="Dueholm M.S."/>
            <person name="Nielsen P.H."/>
            <person name="Albertsen M."/>
        </authorList>
    </citation>
    <scope>NUCLEOTIDE SEQUENCE [LARGE SCALE GENOMIC DNA]</scope>
    <source>
        <strain evidence="5">Ribe_18-Q3-R11-54_MAXAC.273</strain>
    </source>
</reference>
<dbReference type="GO" id="GO:0016787">
    <property type="term" value="F:hydrolase activity"/>
    <property type="evidence" value="ECO:0007669"/>
    <property type="project" value="UniProtKB-KW"/>
</dbReference>
<dbReference type="InterPro" id="IPR026444">
    <property type="entry name" value="Secre_tail"/>
</dbReference>
<evidence type="ECO:0000256" key="3">
    <source>
        <dbReference type="ARBA" id="ARBA00022801"/>
    </source>
</evidence>
<dbReference type="EMBL" id="JADKGY010000001">
    <property type="protein sequence ID" value="MBK9981419.1"/>
    <property type="molecule type" value="Genomic_DNA"/>
</dbReference>
<gene>
    <name evidence="5" type="ORF">IPP15_03165</name>
</gene>
<dbReference type="NCBIfam" id="TIGR04183">
    <property type="entry name" value="Por_Secre_tail"/>
    <property type="match status" value="1"/>
</dbReference>
<keyword evidence="5" id="KW-0255">Endonuclease</keyword>
<dbReference type="PANTHER" id="PTHR33607">
    <property type="entry name" value="ENDONUCLEASE-1"/>
    <property type="match status" value="1"/>
</dbReference>
<comment type="caution">
    <text evidence="5">The sequence shown here is derived from an EMBL/GenBank/DDBJ whole genome shotgun (WGS) entry which is preliminary data.</text>
</comment>
<feature type="signal peptide" evidence="4">
    <location>
        <begin position="1"/>
        <end position="21"/>
    </location>
</feature>
<keyword evidence="2" id="KW-0540">Nuclease</keyword>
<dbReference type="PANTHER" id="PTHR33607:SF2">
    <property type="entry name" value="ENDONUCLEASE-1"/>
    <property type="match status" value="1"/>
</dbReference>
<evidence type="ECO:0000313" key="6">
    <source>
        <dbReference type="Proteomes" id="UP000808337"/>
    </source>
</evidence>
<dbReference type="SUPFAM" id="SSF54060">
    <property type="entry name" value="His-Me finger endonucleases"/>
    <property type="match status" value="1"/>
</dbReference>
<keyword evidence="4" id="KW-0732">Signal</keyword>
<organism evidence="5 6">
    <name type="scientific">Candidatus Opimibacter skivensis</name>
    <dbReference type="NCBI Taxonomy" id="2982028"/>
    <lineage>
        <taxon>Bacteria</taxon>
        <taxon>Pseudomonadati</taxon>
        <taxon>Bacteroidota</taxon>
        <taxon>Saprospiria</taxon>
        <taxon>Saprospirales</taxon>
        <taxon>Saprospiraceae</taxon>
        <taxon>Candidatus Opimibacter</taxon>
    </lineage>
</organism>
<sequence>MTNLSLLSLLLAMLSSQSVFGQLFPGLEGEQLADAIRTEYKPTQLLTFSQAKDTLYARVFIQNDSVKCIYSGLSHYLPAGVDPSQWVFGSGNEVESINLEHGWPQAKGAGDGTDGQMNMYNLFPARVAINSDRGDFPYSDINDDATSKWYYLGQVMTTKPTVNINAYSEFKTGNFEPRESVKGDIARAMFYFWTIYRDDAIIADPDFFEQQRTSLCQWQEEDPVDDFENLRNDRISTYQSGKKNPFVLDCTLAKRAYCPLQTDCNSVSVIETNKASTVLRYDPSESRLLVDSDASQHWNINVISISGQNIYAFKIESNQWSDSLPLRSGIYIAYCFGEGGISILKIITP</sequence>
<keyword evidence="3" id="KW-0378">Hydrolase</keyword>
<evidence type="ECO:0000256" key="1">
    <source>
        <dbReference type="ARBA" id="ARBA00006429"/>
    </source>
</evidence>
<dbReference type="InterPro" id="IPR007346">
    <property type="entry name" value="Endonuclease-I"/>
</dbReference>
<dbReference type="GO" id="GO:0004519">
    <property type="term" value="F:endonuclease activity"/>
    <property type="evidence" value="ECO:0007669"/>
    <property type="project" value="UniProtKB-KW"/>
</dbReference>
<evidence type="ECO:0000313" key="5">
    <source>
        <dbReference type="EMBL" id="MBK9981419.1"/>
    </source>
</evidence>
<dbReference type="InterPro" id="IPR044925">
    <property type="entry name" value="His-Me_finger_sf"/>
</dbReference>
<dbReference type="AlphaFoldDB" id="A0A9D7SSP3"/>